<evidence type="ECO:0000313" key="1">
    <source>
        <dbReference type="EMBL" id="KZL42607.1"/>
    </source>
</evidence>
<sequence length="133" mass="15627">MRFSDLTPIELSVLSQSSVYSNSQPRPRIHDRQLDWRRLYTLINDNSEQLLEVKAGLAEDWVRTHGTVWDVKQGFHRRPNDTYDYDDTVFWGYSSWATPAIVVTFADEREAAFALYTHGKDYNYHYLGYGQLD</sequence>
<dbReference type="Proteomes" id="UP000076480">
    <property type="component" value="Unassembled WGS sequence"/>
</dbReference>
<gene>
    <name evidence="1" type="ORF">TY91_03900</name>
</gene>
<proteinExistence type="predicted"/>
<protein>
    <submittedName>
        <fullName evidence="1">Uncharacterized protein</fullName>
    </submittedName>
</protein>
<dbReference type="RefSeq" id="WP_054761845.1">
    <property type="nucleotide sequence ID" value="NZ_JYDC01000022.1"/>
</dbReference>
<keyword evidence="2" id="KW-1185">Reference proteome</keyword>
<dbReference type="PATRIC" id="fig|33960.6.peg.1242"/>
<organism evidence="1 2">
    <name type="scientific">Secundilactobacillus collinoides</name>
    <name type="common">Lactobacillus collinoides</name>
    <dbReference type="NCBI Taxonomy" id="33960"/>
    <lineage>
        <taxon>Bacteria</taxon>
        <taxon>Bacillati</taxon>
        <taxon>Bacillota</taxon>
        <taxon>Bacilli</taxon>
        <taxon>Lactobacillales</taxon>
        <taxon>Lactobacillaceae</taxon>
        <taxon>Secundilactobacillus</taxon>
    </lineage>
</organism>
<evidence type="ECO:0000313" key="2">
    <source>
        <dbReference type="Proteomes" id="UP000076480"/>
    </source>
</evidence>
<name>A0A166HFK1_SECCO</name>
<dbReference type="AlphaFoldDB" id="A0A166HFK1"/>
<reference evidence="1 2" key="1">
    <citation type="submission" date="2015-02" db="EMBL/GenBank/DDBJ databases">
        <title>Draft genome sequence of Lactobacillus collinoides CUPV2371 isolated from a natural cider, the first genome sequence of a strain of this species.</title>
        <authorList>
            <person name="Puertas A.I."/>
            <person name="Spano G."/>
            <person name="Capozzi V."/>
            <person name="Lamontanara A."/>
            <person name="Orru L."/>
            <person name="Duenas M.T."/>
        </authorList>
    </citation>
    <scope>NUCLEOTIDE SEQUENCE [LARGE SCALE GENOMIC DNA]</scope>
    <source>
        <strain evidence="1 2">237</strain>
    </source>
</reference>
<dbReference type="OrthoDB" id="2300309at2"/>
<dbReference type="EMBL" id="JYDC01000022">
    <property type="protein sequence ID" value="KZL42607.1"/>
    <property type="molecule type" value="Genomic_DNA"/>
</dbReference>
<accession>A0A166HFK1</accession>
<comment type="caution">
    <text evidence="1">The sequence shown here is derived from an EMBL/GenBank/DDBJ whole genome shotgun (WGS) entry which is preliminary data.</text>
</comment>